<dbReference type="InterPro" id="IPR016772">
    <property type="entry name" value="UCP020408"/>
</dbReference>
<feature type="coiled-coil region" evidence="2">
    <location>
        <begin position="200"/>
        <end position="248"/>
    </location>
</feature>
<evidence type="ECO:0000256" key="1">
    <source>
        <dbReference type="ARBA" id="ARBA00007189"/>
    </source>
</evidence>
<name>A0ABW1TZF6_9BURK</name>
<evidence type="ECO:0000256" key="2">
    <source>
        <dbReference type="SAM" id="Coils"/>
    </source>
</evidence>
<protein>
    <submittedName>
        <fullName evidence="3">DUF2325 domain-containing protein</fullName>
    </submittedName>
</protein>
<feature type="coiled-coil region" evidence="2">
    <location>
        <begin position="114"/>
        <end position="148"/>
    </location>
</feature>
<comment type="caution">
    <text evidence="3">The sequence shown here is derived from an EMBL/GenBank/DDBJ whole genome shotgun (WGS) entry which is preliminary data.</text>
</comment>
<accession>A0ABW1TZF6</accession>
<gene>
    <name evidence="3" type="ORF">ACFQND_17625</name>
</gene>
<comment type="similarity">
    <text evidence="1">Belongs to the UPF0751 family.</text>
</comment>
<reference evidence="4" key="1">
    <citation type="journal article" date="2019" name="Int. J. Syst. Evol. Microbiol.">
        <title>The Global Catalogue of Microorganisms (GCM) 10K type strain sequencing project: providing services to taxonomists for standard genome sequencing and annotation.</title>
        <authorList>
            <consortium name="The Broad Institute Genomics Platform"/>
            <consortium name="The Broad Institute Genome Sequencing Center for Infectious Disease"/>
            <person name="Wu L."/>
            <person name="Ma J."/>
        </authorList>
    </citation>
    <scope>NUCLEOTIDE SEQUENCE [LARGE SCALE GENOMIC DNA]</scope>
    <source>
        <strain evidence="4">CCUG 39402</strain>
    </source>
</reference>
<dbReference type="Proteomes" id="UP001596270">
    <property type="component" value="Unassembled WGS sequence"/>
</dbReference>
<keyword evidence="2" id="KW-0175">Coiled coil</keyword>
<keyword evidence="4" id="KW-1185">Reference proteome</keyword>
<evidence type="ECO:0000313" key="4">
    <source>
        <dbReference type="Proteomes" id="UP001596270"/>
    </source>
</evidence>
<dbReference type="RefSeq" id="WP_371436447.1">
    <property type="nucleotide sequence ID" value="NZ_JBHSRS010000081.1"/>
</dbReference>
<organism evidence="3 4">
    <name type="scientific">Polaromonas aquatica</name>
    <dbReference type="NCBI Taxonomy" id="332657"/>
    <lineage>
        <taxon>Bacteria</taxon>
        <taxon>Pseudomonadati</taxon>
        <taxon>Pseudomonadota</taxon>
        <taxon>Betaproteobacteria</taxon>
        <taxon>Burkholderiales</taxon>
        <taxon>Comamonadaceae</taxon>
        <taxon>Polaromonas</taxon>
    </lineage>
</organism>
<dbReference type="Pfam" id="PF10087">
    <property type="entry name" value="DUF2325"/>
    <property type="match status" value="1"/>
</dbReference>
<sequence length="371" mass="39914">MSTAELRKIAGRFIDVKGLSDLEVHHEAVILASQAVSAKALHKALDQRHAAVIARFSRVRDEDALASLWDEALAQGEIPGAYWALLTHRDVTAEIRKKAFGDVHMLSHLVGAANRADIRRLVALEQENAGLRERLDRQALRAQELTTEHDQALGRLQEELADVQGRLAASLDTGRSITQDDTFQARESNASLVAIQTQRRERAEQARVHAMAEAARVQEEMDLLRRQAEVLSEELAAAEIQLRETGEAGEQGEGVLSGLQTQIRGRRILYVGGRPSSTPAIRGLVVRNGGEFQRHGGGAEGRKGLLASAVAAADLVVFPVDCIDHDSAGNLKRLCARQGIPFIAMRKASVASFAAAMAGHAGNAGQPAGAG</sequence>
<dbReference type="EMBL" id="JBHSRS010000081">
    <property type="protein sequence ID" value="MFC6283046.1"/>
    <property type="molecule type" value="Genomic_DNA"/>
</dbReference>
<evidence type="ECO:0000313" key="3">
    <source>
        <dbReference type="EMBL" id="MFC6283046.1"/>
    </source>
</evidence>
<proteinExistence type="inferred from homology"/>